<organism evidence="1 2">
    <name type="scientific">Coniophora puteana (strain RWD-64-598)</name>
    <name type="common">Brown rot fungus</name>
    <dbReference type="NCBI Taxonomy" id="741705"/>
    <lineage>
        <taxon>Eukaryota</taxon>
        <taxon>Fungi</taxon>
        <taxon>Dikarya</taxon>
        <taxon>Basidiomycota</taxon>
        <taxon>Agaricomycotina</taxon>
        <taxon>Agaricomycetes</taxon>
        <taxon>Agaricomycetidae</taxon>
        <taxon>Boletales</taxon>
        <taxon>Coniophorineae</taxon>
        <taxon>Coniophoraceae</taxon>
        <taxon>Coniophora</taxon>
    </lineage>
</organism>
<evidence type="ECO:0000313" key="2">
    <source>
        <dbReference type="Proteomes" id="UP000053558"/>
    </source>
</evidence>
<accession>A0A5M3N6T3</accession>
<dbReference type="Proteomes" id="UP000053558">
    <property type="component" value="Unassembled WGS sequence"/>
</dbReference>
<dbReference type="GeneID" id="19207160"/>
<proteinExistence type="predicted"/>
<dbReference type="AlphaFoldDB" id="A0A5M3N6T3"/>
<dbReference type="OMA" id="IQYHYAD"/>
<name>A0A5M3N6T3_CONPW</name>
<dbReference type="RefSeq" id="XP_007762609.1">
    <property type="nucleotide sequence ID" value="XM_007764419.1"/>
</dbReference>
<reference evidence="2" key="1">
    <citation type="journal article" date="2012" name="Science">
        <title>The Paleozoic origin of enzymatic lignin decomposition reconstructed from 31 fungal genomes.</title>
        <authorList>
            <person name="Floudas D."/>
            <person name="Binder M."/>
            <person name="Riley R."/>
            <person name="Barry K."/>
            <person name="Blanchette R.A."/>
            <person name="Henrissat B."/>
            <person name="Martinez A.T."/>
            <person name="Otillar R."/>
            <person name="Spatafora J.W."/>
            <person name="Yadav J.S."/>
            <person name="Aerts A."/>
            <person name="Benoit I."/>
            <person name="Boyd A."/>
            <person name="Carlson A."/>
            <person name="Copeland A."/>
            <person name="Coutinho P.M."/>
            <person name="de Vries R.P."/>
            <person name="Ferreira P."/>
            <person name="Findley K."/>
            <person name="Foster B."/>
            <person name="Gaskell J."/>
            <person name="Glotzer D."/>
            <person name="Gorecki P."/>
            <person name="Heitman J."/>
            <person name="Hesse C."/>
            <person name="Hori C."/>
            <person name="Igarashi K."/>
            <person name="Jurgens J.A."/>
            <person name="Kallen N."/>
            <person name="Kersten P."/>
            <person name="Kohler A."/>
            <person name="Kuees U."/>
            <person name="Kumar T.K.A."/>
            <person name="Kuo A."/>
            <person name="LaButti K."/>
            <person name="Larrondo L.F."/>
            <person name="Lindquist E."/>
            <person name="Ling A."/>
            <person name="Lombard V."/>
            <person name="Lucas S."/>
            <person name="Lundell T."/>
            <person name="Martin R."/>
            <person name="McLaughlin D.J."/>
            <person name="Morgenstern I."/>
            <person name="Morin E."/>
            <person name="Murat C."/>
            <person name="Nagy L.G."/>
            <person name="Nolan M."/>
            <person name="Ohm R.A."/>
            <person name="Patyshakuliyeva A."/>
            <person name="Rokas A."/>
            <person name="Ruiz-Duenas F.J."/>
            <person name="Sabat G."/>
            <person name="Salamov A."/>
            <person name="Samejima M."/>
            <person name="Schmutz J."/>
            <person name="Slot J.C."/>
            <person name="St John F."/>
            <person name="Stenlid J."/>
            <person name="Sun H."/>
            <person name="Sun S."/>
            <person name="Syed K."/>
            <person name="Tsang A."/>
            <person name="Wiebenga A."/>
            <person name="Young D."/>
            <person name="Pisabarro A."/>
            <person name="Eastwood D.C."/>
            <person name="Martin F."/>
            <person name="Cullen D."/>
            <person name="Grigoriev I.V."/>
            <person name="Hibbett D.S."/>
        </authorList>
    </citation>
    <scope>NUCLEOTIDE SEQUENCE [LARGE SCALE GENOMIC DNA]</scope>
    <source>
        <strain evidence="2">RWD-64-598 SS2</strain>
    </source>
</reference>
<evidence type="ECO:0000313" key="1">
    <source>
        <dbReference type="EMBL" id="EIW86555.1"/>
    </source>
</evidence>
<gene>
    <name evidence="1" type="ORF">CONPUDRAFT_46734</name>
</gene>
<protein>
    <submittedName>
        <fullName evidence="1">Uncharacterized protein</fullName>
    </submittedName>
</protein>
<dbReference type="KEGG" id="cput:CONPUDRAFT_46734"/>
<sequence length="112" mass="12102">MAEQPPYYILYAHSSLQATSNPSSTALSHPVIEYRFADDSPRSLLPRHPDEHVIVLQYDTSATINPTLHSTSSVLAATAVKCVAARGAGADDEIAKNENMYILDLTSPSDDS</sequence>
<comment type="caution">
    <text evidence="1">The sequence shown here is derived from an EMBL/GenBank/DDBJ whole genome shotgun (WGS) entry which is preliminary data.</text>
</comment>
<dbReference type="EMBL" id="JH711573">
    <property type="protein sequence ID" value="EIW86555.1"/>
    <property type="molecule type" value="Genomic_DNA"/>
</dbReference>
<keyword evidence="2" id="KW-1185">Reference proteome</keyword>
<dbReference type="OrthoDB" id="3192267at2759"/>